<accession>A0A224YAQ9</accession>
<dbReference type="AlphaFoldDB" id="A0A224YAQ9"/>
<evidence type="ECO:0000313" key="2">
    <source>
        <dbReference type="EMBL" id="MAA14757.1"/>
    </source>
</evidence>
<proteinExistence type="predicted"/>
<sequence>MDSKRVSQPPADDQICMPLPCCGRGLELLPLNEVPLFRCLKRQAKEHGQFIVSPAPSSHPSEPIEKMPAGTLPTPKPRSRKVPMAISKHLPSSEEWFKGPHVEELMPAASAPPRKPGIASYETQMTERVQMVEQTGARPRTTPRKSRNRAAQLPLYPCQPAQPLDTGNGPGIHTAQEQLKAARIPKKDVFDYTRPDLLSWANTLQKEQHCEPASDAEDDDTCVLRQMMSFETRSICEDFSSQSGESSGEEPAKLPLEGGIAEGLANLKLKKASEALTGSPAKRGPMETPLEGTSQALKPSLPQKVVSNIDSVTGDNEEAEEDNSEEEVPFYDLD</sequence>
<reference evidence="2" key="1">
    <citation type="journal article" date="2017" name="Parasit. Vectors">
        <title>Sialotranscriptomics of Rhipicephalus zambeziensis reveals intricate expression profiles of secretory proteins and suggests tight temporal transcriptional regulation during blood-feeding.</title>
        <authorList>
            <person name="de Castro M.H."/>
            <person name="de Klerk D."/>
            <person name="Pienaar R."/>
            <person name="Rees D.J.G."/>
            <person name="Mans B.J."/>
        </authorList>
    </citation>
    <scope>NUCLEOTIDE SEQUENCE</scope>
    <source>
        <tissue evidence="2">Salivary glands</tissue>
    </source>
</reference>
<name>A0A224YAQ9_9ACAR</name>
<feature type="region of interest" description="Disordered" evidence="1">
    <location>
        <begin position="52"/>
        <end position="80"/>
    </location>
</feature>
<evidence type="ECO:0000256" key="1">
    <source>
        <dbReference type="SAM" id="MobiDB-lite"/>
    </source>
</evidence>
<dbReference type="EMBL" id="GFPF01003611">
    <property type="protein sequence ID" value="MAA14757.1"/>
    <property type="molecule type" value="Transcribed_RNA"/>
</dbReference>
<feature type="compositionally biased region" description="Acidic residues" evidence="1">
    <location>
        <begin position="315"/>
        <end position="334"/>
    </location>
</feature>
<feature type="region of interest" description="Disordered" evidence="1">
    <location>
        <begin position="271"/>
        <end position="334"/>
    </location>
</feature>
<protein>
    <submittedName>
        <fullName evidence="2">Uncharacterized protein</fullName>
    </submittedName>
</protein>
<organism evidence="2">
    <name type="scientific">Rhipicephalus zambeziensis</name>
    <dbReference type="NCBI Taxonomy" id="60191"/>
    <lineage>
        <taxon>Eukaryota</taxon>
        <taxon>Metazoa</taxon>
        <taxon>Ecdysozoa</taxon>
        <taxon>Arthropoda</taxon>
        <taxon>Chelicerata</taxon>
        <taxon>Arachnida</taxon>
        <taxon>Acari</taxon>
        <taxon>Parasitiformes</taxon>
        <taxon>Ixodida</taxon>
        <taxon>Ixodoidea</taxon>
        <taxon>Ixodidae</taxon>
        <taxon>Rhipicephalinae</taxon>
        <taxon>Rhipicephalus</taxon>
        <taxon>Rhipicephalus</taxon>
    </lineage>
</organism>
<feature type="compositionally biased region" description="Polar residues" evidence="1">
    <location>
        <begin position="305"/>
        <end position="314"/>
    </location>
</feature>